<evidence type="ECO:0000256" key="1">
    <source>
        <dbReference type="SAM" id="MobiDB-lite"/>
    </source>
</evidence>
<sequence>RRTCSASCRDCCRYGATQRYPSSQSSSVFTRRTLLSLRERLRPALNGIMLSLFNGLVDDGDQHAADVPPVRPPRLPADREQPGGDAPEHSPAANLPHNADIVQPSPEHPDAPDNLPKHASPEERAGAAEAVRHRIIRPPNRSPAHKVNTPNSPKTRHVSDPSSVQFRGAPSTSLRGGDKLANIGLPGRGKVHPHPVNPPRQPQLQDPARDPPLNSKVPDEMRVQRERELPLVDQQQVPPGVLHHNIDELESRVIVLNYILKLELFEIPYPRVFSTLSNLQDQEVRVILQMIRLHYNSHEPSFLDFYNSFMSSYFDIDDFDKLKTTTQDDLFVTQSQPPELATVISSSARSSFVLSCQKSSLDTLSSKYVILSACVRSNYSVSCIRAYMHFQDSLLHVTYNTHAVNIIFKHAYNLNKSLLNELKYPEKYVLSTLHDDSNLRCLLTLDIRNKPLVVLKLVDPVTMNTPYRRVISNSFVRSNPNLVLSSILKYLEFNIESKIMKAKSESNLELDTASLLTHASSQTIQPEYAPQTCAYDSARVSTLLEKLDFVISIHDQFLTSIDLIVLLSKLTILCTISNSNEKNRETTLSIQTHALRTIRTIVSSHGDESQSFVYDSLLAHLSGIVQETDSLLWELDAIPVIKEFLKFDLQNYTLASGPEIPKQPQHRRAEPPRASARDVADRPRSKPAKLQNARERASPYNVHLSMQEPPEPRVQPRVQAGVHKLPNKLANSRAEDPAVLVPVQPLQQQHGEAGQPRASRDGPQRDPRKARLIDKYILHSPVQQREQHPKVPADELRQANSYSDLQVLRDAEPRQPSEGAEDPSLEPLLRDRRAQRPPGHPLPIEIREARQEPRAASDNPRLQDINLDDGHPEPDKRVPKEHQQQQNEGATGLGSAHAGELAREQGVRRARSPRPRSIRPRLGKRTAHGLQRRVQPRFCEQRQRQGPEGHHQRRALHRPRARRRHQSVHPGDVEFVQLGAARAGADLAPLVLAQIVEERDIRPDNKRAFVFLLLTRVPRHVEDHRGQPVHPRQEHVLRTHHAANADDPDEHERAVEHILKQGHGGRLSFVIHSSEKDQYAKYITNIQEKIAEALKIGVSGGNERLGLERTTVIPGIHNSVFLCFRIMVLKFNCNVLTTLWPIIVHEVVAVLTTLQSLLDGMSQEPTPPHALSLYLQTFKLLNYLFTLPSDSIPHFQLYKWAFTDSENQETNNNVNMFVPYVTKLKNTALQLFPHVVFTSPLKKKQVSNIEELCSSLNIHEHVTEHEWEVIDFSDGGSPDNTDL</sequence>
<feature type="region of interest" description="Disordered" evidence="1">
    <location>
        <begin position="656"/>
        <end position="714"/>
    </location>
</feature>
<feature type="compositionally biased region" description="Basic and acidic residues" evidence="1">
    <location>
        <begin position="785"/>
        <end position="797"/>
    </location>
</feature>
<comment type="caution">
    <text evidence="3">The sequence shown here is derived from an EMBL/GenBank/DDBJ whole genome shotgun (WGS) entry which is preliminary data.</text>
</comment>
<name>A0A1D2NIG7_ORCCI</name>
<evidence type="ECO:0000313" key="3">
    <source>
        <dbReference type="EMBL" id="ODN04756.1"/>
    </source>
</evidence>
<dbReference type="EMBL" id="LJIJ01000036">
    <property type="protein sequence ID" value="ODN04756.1"/>
    <property type="molecule type" value="Genomic_DNA"/>
</dbReference>
<dbReference type="InterPro" id="IPR040314">
    <property type="entry name" value="DOP1"/>
</dbReference>
<dbReference type="GO" id="GO:0006895">
    <property type="term" value="P:Golgi to endosome transport"/>
    <property type="evidence" value="ECO:0007669"/>
    <property type="project" value="InterPro"/>
</dbReference>
<feature type="domain" description="DOP1-like C-terminal" evidence="2">
    <location>
        <begin position="1060"/>
        <end position="1211"/>
    </location>
</feature>
<proteinExistence type="predicted"/>
<feature type="region of interest" description="Disordered" evidence="1">
    <location>
        <begin position="63"/>
        <end position="215"/>
    </location>
</feature>
<feature type="compositionally biased region" description="Basic and acidic residues" evidence="1">
    <location>
        <begin position="76"/>
        <end position="88"/>
    </location>
</feature>
<feature type="compositionally biased region" description="Basic and acidic residues" evidence="1">
    <location>
        <begin position="868"/>
        <end position="883"/>
    </location>
</feature>
<feature type="compositionally biased region" description="Basic and acidic residues" evidence="1">
    <location>
        <begin position="107"/>
        <end position="132"/>
    </location>
</feature>
<feature type="non-terminal residue" evidence="3">
    <location>
        <position position="1"/>
    </location>
</feature>
<dbReference type="Proteomes" id="UP000094527">
    <property type="component" value="Unassembled WGS sequence"/>
</dbReference>
<feature type="compositionally biased region" description="Basic and acidic residues" evidence="1">
    <location>
        <begin position="758"/>
        <end position="777"/>
    </location>
</feature>
<dbReference type="OrthoDB" id="8195926at2759"/>
<dbReference type="PANTHER" id="PTHR14042:SF24">
    <property type="entry name" value="PROTEIN DOPEY-1 HOMOLOG"/>
    <property type="match status" value="1"/>
</dbReference>
<dbReference type="GO" id="GO:0005768">
    <property type="term" value="C:endosome"/>
    <property type="evidence" value="ECO:0007669"/>
    <property type="project" value="TreeGrafter"/>
</dbReference>
<accession>A0A1D2NIG7</accession>
<dbReference type="STRING" id="48709.A0A1D2NIG7"/>
<evidence type="ECO:0000313" key="4">
    <source>
        <dbReference type="Proteomes" id="UP000094527"/>
    </source>
</evidence>
<organism evidence="3 4">
    <name type="scientific">Orchesella cincta</name>
    <name type="common">Springtail</name>
    <name type="synonym">Podura cincta</name>
    <dbReference type="NCBI Taxonomy" id="48709"/>
    <lineage>
        <taxon>Eukaryota</taxon>
        <taxon>Metazoa</taxon>
        <taxon>Ecdysozoa</taxon>
        <taxon>Arthropoda</taxon>
        <taxon>Hexapoda</taxon>
        <taxon>Collembola</taxon>
        <taxon>Entomobryomorpha</taxon>
        <taxon>Entomobryoidea</taxon>
        <taxon>Orchesellidae</taxon>
        <taxon>Orchesellinae</taxon>
        <taxon>Orchesella</taxon>
    </lineage>
</organism>
<feature type="compositionally biased region" description="Basic residues" evidence="1">
    <location>
        <begin position="908"/>
        <end position="935"/>
    </location>
</feature>
<feature type="compositionally biased region" description="Basic and acidic residues" evidence="1">
    <location>
        <begin position="939"/>
        <end position="950"/>
    </location>
</feature>
<reference evidence="3 4" key="1">
    <citation type="journal article" date="2016" name="Genome Biol. Evol.">
        <title>Gene Family Evolution Reflects Adaptation to Soil Environmental Stressors in the Genome of the Collembolan Orchesella cincta.</title>
        <authorList>
            <person name="Faddeeva-Vakhrusheva A."/>
            <person name="Derks M.F."/>
            <person name="Anvar S.Y."/>
            <person name="Agamennone V."/>
            <person name="Suring W."/>
            <person name="Smit S."/>
            <person name="van Straalen N.M."/>
            <person name="Roelofs D."/>
        </authorList>
    </citation>
    <scope>NUCLEOTIDE SEQUENCE [LARGE SCALE GENOMIC DNA]</scope>
    <source>
        <tissue evidence="3">Mixed pool</tissue>
    </source>
</reference>
<dbReference type="PANTHER" id="PTHR14042">
    <property type="entry name" value="DOPEY-RELATED"/>
    <property type="match status" value="1"/>
</dbReference>
<protein>
    <submittedName>
        <fullName evidence="3">Protein dopey-1</fullName>
    </submittedName>
</protein>
<evidence type="ECO:0000259" key="2">
    <source>
        <dbReference type="Pfam" id="PF24598"/>
    </source>
</evidence>
<feature type="compositionally biased region" description="Basic and acidic residues" evidence="1">
    <location>
        <begin position="845"/>
        <end position="855"/>
    </location>
</feature>
<dbReference type="GO" id="GO:0005829">
    <property type="term" value="C:cytosol"/>
    <property type="evidence" value="ECO:0007669"/>
    <property type="project" value="GOC"/>
</dbReference>
<dbReference type="GO" id="GO:0005802">
    <property type="term" value="C:trans-Golgi network"/>
    <property type="evidence" value="ECO:0007669"/>
    <property type="project" value="TreeGrafter"/>
</dbReference>
<feature type="compositionally biased region" description="Basic and acidic residues" evidence="1">
    <location>
        <begin position="667"/>
        <end position="684"/>
    </location>
</feature>
<feature type="region of interest" description="Disordered" evidence="1">
    <location>
        <begin position="747"/>
        <end position="968"/>
    </location>
</feature>
<gene>
    <name evidence="3" type="ORF">Ocin01_01917</name>
</gene>
<feature type="compositionally biased region" description="Basic residues" evidence="1">
    <location>
        <begin position="951"/>
        <end position="967"/>
    </location>
</feature>
<keyword evidence="4" id="KW-1185">Reference proteome</keyword>
<dbReference type="InterPro" id="IPR056457">
    <property type="entry name" value="DOP1_C"/>
</dbReference>
<feature type="compositionally biased region" description="Polar residues" evidence="1">
    <location>
        <begin position="160"/>
        <end position="174"/>
    </location>
</feature>
<dbReference type="Pfam" id="PF24598">
    <property type="entry name" value="DOP1_C"/>
    <property type="match status" value="1"/>
</dbReference>